<feature type="domain" description="Gfo/Idh/MocA-like oxidoreductase N-terminal" evidence="1">
    <location>
        <begin position="10"/>
        <end position="135"/>
    </location>
</feature>
<dbReference type="PANTHER" id="PTHR43249">
    <property type="entry name" value="UDP-N-ACETYL-2-AMINO-2-DEOXY-D-GLUCURONATE OXIDASE"/>
    <property type="match status" value="1"/>
</dbReference>
<evidence type="ECO:0000313" key="2">
    <source>
        <dbReference type="EMBL" id="OGY90199.1"/>
    </source>
</evidence>
<dbReference type="PANTHER" id="PTHR43249:SF1">
    <property type="entry name" value="D-GLUCOSIDE 3-DEHYDROGENASE"/>
    <property type="match status" value="1"/>
</dbReference>
<dbReference type="Pfam" id="PF01408">
    <property type="entry name" value="GFO_IDH_MocA"/>
    <property type="match status" value="1"/>
</dbReference>
<evidence type="ECO:0000259" key="1">
    <source>
        <dbReference type="Pfam" id="PF01408"/>
    </source>
</evidence>
<dbReference type="Gene3D" id="3.30.360.10">
    <property type="entry name" value="Dihydrodipicolinate Reductase, domain 2"/>
    <property type="match status" value="1"/>
</dbReference>
<comment type="caution">
    <text evidence="2">The sequence shown here is derived from an EMBL/GenBank/DDBJ whole genome shotgun (WGS) entry which is preliminary data.</text>
</comment>
<dbReference type="GO" id="GO:0000166">
    <property type="term" value="F:nucleotide binding"/>
    <property type="evidence" value="ECO:0007669"/>
    <property type="project" value="InterPro"/>
</dbReference>
<proteinExistence type="predicted"/>
<dbReference type="AlphaFoldDB" id="A0A1G2BNP3"/>
<evidence type="ECO:0000313" key="3">
    <source>
        <dbReference type="Proteomes" id="UP000177817"/>
    </source>
</evidence>
<protein>
    <recommendedName>
        <fullName evidence="1">Gfo/Idh/MocA-like oxidoreductase N-terminal domain-containing protein</fullName>
    </recommendedName>
</protein>
<dbReference type="InterPro" id="IPR036291">
    <property type="entry name" value="NAD(P)-bd_dom_sf"/>
</dbReference>
<name>A0A1G2BNP3_9BACT</name>
<dbReference type="InterPro" id="IPR052515">
    <property type="entry name" value="Gfo/Idh/MocA_Oxidoreductase"/>
</dbReference>
<accession>A0A1G2BNP3</accession>
<dbReference type="Proteomes" id="UP000177817">
    <property type="component" value="Unassembled WGS sequence"/>
</dbReference>
<organism evidence="2 3">
    <name type="scientific">Candidatus Komeilibacteria bacterium RIFCSPHIGHO2_01_FULL_52_14</name>
    <dbReference type="NCBI Taxonomy" id="1798549"/>
    <lineage>
        <taxon>Bacteria</taxon>
        <taxon>Candidatus Komeiliibacteriota</taxon>
    </lineage>
</organism>
<gene>
    <name evidence="2" type="ORF">A2677_04185</name>
</gene>
<dbReference type="EMBL" id="MHKK01000015">
    <property type="protein sequence ID" value="OGY90199.1"/>
    <property type="molecule type" value="Genomic_DNA"/>
</dbReference>
<dbReference type="InterPro" id="IPR000683">
    <property type="entry name" value="Gfo/Idh/MocA-like_OxRdtase_N"/>
</dbReference>
<reference evidence="2 3" key="1">
    <citation type="journal article" date="2016" name="Nat. Commun.">
        <title>Thousands of microbial genomes shed light on interconnected biogeochemical processes in an aquifer system.</title>
        <authorList>
            <person name="Anantharaman K."/>
            <person name="Brown C.T."/>
            <person name="Hug L.A."/>
            <person name="Sharon I."/>
            <person name="Castelle C.J."/>
            <person name="Probst A.J."/>
            <person name="Thomas B.C."/>
            <person name="Singh A."/>
            <person name="Wilkins M.J."/>
            <person name="Karaoz U."/>
            <person name="Brodie E.L."/>
            <person name="Williams K.H."/>
            <person name="Hubbard S.S."/>
            <person name="Banfield J.F."/>
        </authorList>
    </citation>
    <scope>NUCLEOTIDE SEQUENCE [LARGE SCALE GENOMIC DNA]</scope>
</reference>
<dbReference type="Gene3D" id="3.40.50.720">
    <property type="entry name" value="NAD(P)-binding Rossmann-like Domain"/>
    <property type="match status" value="1"/>
</dbReference>
<dbReference type="SUPFAM" id="SSF51735">
    <property type="entry name" value="NAD(P)-binding Rossmann-fold domains"/>
    <property type="match status" value="1"/>
</dbReference>
<sequence>MPTKVNTAIVIGAGKIGAGFDSPKSPSILTHAHALKTQRSVRFLGLIDSNRAVGKAAARRWSVPYLGTSIRAVKAGADIVCIATPEQTHEKVFVQTIAWRPKIIVLEKPSSLDTAITKRMARLARQNKVSVAVNYSRAFDPVLRQLRDDVRAGKYGRVISASGSYTKGLLHNGSHMVQLAEYFFGGVLHAIPLHSTLDFTKSDPSISAFLRFDHCDQFYLSAGDARAFALCEFVVLCERARIRYSDSDDAIYIAQVIPDKRYAGFRRLSQERKTLTGGRKVMRHVIESAVRHIRSGVSVPCDLTAAMHAEAICIQLKKQYEKK</sequence>